<keyword evidence="3" id="KW-1185">Reference proteome</keyword>
<sequence length="121" mass="13328">MEVSYGCEDSAKPQQPALQSGCGCQTHRQSDPSVQQQTHMHIAQLLPKSLPHGHTGHGFLKYTPVPCRSAGNVLHETPNKCIAGFCLYAKVRGYLNQRLQPSRLQASLNSAQKSPHDLVFH</sequence>
<proteinExistence type="predicted"/>
<dbReference type="EMBL" id="CP072758">
    <property type="protein sequence ID" value="QUC23054.1"/>
    <property type="molecule type" value="Genomic_DNA"/>
</dbReference>
<feature type="region of interest" description="Disordered" evidence="1">
    <location>
        <begin position="1"/>
        <end position="39"/>
    </location>
</feature>
<dbReference type="Proteomes" id="UP000027002">
    <property type="component" value="Chromosome 6"/>
</dbReference>
<dbReference type="RefSeq" id="XP_043000727.1">
    <property type="nucleotide sequence ID" value="XM_043144792.1"/>
</dbReference>
<dbReference type="AlphaFoldDB" id="A0A8E5HXK8"/>
<accession>A0A8E5HXK8</accession>
<protein>
    <submittedName>
        <fullName evidence="2">Uncharacterized protein</fullName>
    </submittedName>
</protein>
<name>A0A8E5HXK8_USTVR</name>
<organism evidence="2 3">
    <name type="scientific">Ustilaginoidea virens</name>
    <name type="common">Rice false smut fungus</name>
    <name type="synonym">Villosiclava virens</name>
    <dbReference type="NCBI Taxonomy" id="1159556"/>
    <lineage>
        <taxon>Eukaryota</taxon>
        <taxon>Fungi</taxon>
        <taxon>Dikarya</taxon>
        <taxon>Ascomycota</taxon>
        <taxon>Pezizomycotina</taxon>
        <taxon>Sordariomycetes</taxon>
        <taxon>Hypocreomycetidae</taxon>
        <taxon>Hypocreales</taxon>
        <taxon>Clavicipitaceae</taxon>
        <taxon>Ustilaginoidea</taxon>
    </lineage>
</organism>
<reference evidence="2" key="1">
    <citation type="submission" date="2020-03" db="EMBL/GenBank/DDBJ databases">
        <title>A mixture of massive structural variations and highly conserved coding sequences in Ustilaginoidea virens genome.</title>
        <authorList>
            <person name="Zhang K."/>
            <person name="Zhao Z."/>
            <person name="Zhang Z."/>
            <person name="Li Y."/>
            <person name="Hsiang T."/>
            <person name="Sun W."/>
        </authorList>
    </citation>
    <scope>NUCLEOTIDE SEQUENCE</scope>
    <source>
        <strain evidence="2">UV-8b</strain>
    </source>
</reference>
<evidence type="ECO:0000313" key="2">
    <source>
        <dbReference type="EMBL" id="QUC23054.1"/>
    </source>
</evidence>
<dbReference type="GeneID" id="66068072"/>
<dbReference type="KEGG" id="uvi:66068072"/>
<evidence type="ECO:0000256" key="1">
    <source>
        <dbReference type="SAM" id="MobiDB-lite"/>
    </source>
</evidence>
<gene>
    <name evidence="2" type="ORF">UV8b_07295</name>
</gene>
<evidence type="ECO:0000313" key="3">
    <source>
        <dbReference type="Proteomes" id="UP000027002"/>
    </source>
</evidence>
<feature type="compositionally biased region" description="Polar residues" evidence="1">
    <location>
        <begin position="12"/>
        <end position="39"/>
    </location>
</feature>